<evidence type="ECO:0000256" key="1">
    <source>
        <dbReference type="ARBA" id="ARBA00023015"/>
    </source>
</evidence>
<dbReference type="SUPFAM" id="SSF46785">
    <property type="entry name" value="Winged helix' DNA-binding domain"/>
    <property type="match status" value="1"/>
</dbReference>
<dbReference type="InterPro" id="IPR036390">
    <property type="entry name" value="WH_DNA-bd_sf"/>
</dbReference>
<comment type="caution">
    <text evidence="5">The sequence shown here is derived from an EMBL/GenBank/DDBJ whole genome shotgun (WGS) entry which is preliminary data.</text>
</comment>
<dbReference type="Pfam" id="PF00392">
    <property type="entry name" value="GntR"/>
    <property type="match status" value="1"/>
</dbReference>
<keyword evidence="1" id="KW-0805">Transcription regulation</keyword>
<dbReference type="SMART" id="SM00345">
    <property type="entry name" value="HTH_GNTR"/>
    <property type="match status" value="1"/>
</dbReference>
<dbReference type="InterPro" id="IPR011711">
    <property type="entry name" value="GntR_C"/>
</dbReference>
<gene>
    <name evidence="5" type="ORF">ACFQ3U_07085</name>
</gene>
<organism evidence="5 6">
    <name type="scientific">Leucobacter albus</name>
    <dbReference type="NCBI Taxonomy" id="272210"/>
    <lineage>
        <taxon>Bacteria</taxon>
        <taxon>Bacillati</taxon>
        <taxon>Actinomycetota</taxon>
        <taxon>Actinomycetes</taxon>
        <taxon>Micrococcales</taxon>
        <taxon>Microbacteriaceae</taxon>
        <taxon>Leucobacter</taxon>
    </lineage>
</organism>
<proteinExistence type="predicted"/>
<keyword evidence="2" id="KW-0238">DNA-binding</keyword>
<dbReference type="Gene3D" id="1.20.120.530">
    <property type="entry name" value="GntR ligand-binding domain-like"/>
    <property type="match status" value="1"/>
</dbReference>
<feature type="domain" description="HTH gntR-type" evidence="4">
    <location>
        <begin position="4"/>
        <end position="71"/>
    </location>
</feature>
<keyword evidence="3" id="KW-0804">Transcription</keyword>
<dbReference type="PANTHER" id="PTHR43537">
    <property type="entry name" value="TRANSCRIPTIONAL REGULATOR, GNTR FAMILY"/>
    <property type="match status" value="1"/>
</dbReference>
<protein>
    <submittedName>
        <fullName evidence="5">GntR family transcriptional regulator</fullName>
    </submittedName>
</protein>
<dbReference type="InterPro" id="IPR008920">
    <property type="entry name" value="TF_FadR/GntR_C"/>
</dbReference>
<dbReference type="Proteomes" id="UP001597181">
    <property type="component" value="Unassembled WGS sequence"/>
</dbReference>
<dbReference type="PANTHER" id="PTHR43537:SF24">
    <property type="entry name" value="GLUCONATE OPERON TRANSCRIPTIONAL REPRESSOR"/>
    <property type="match status" value="1"/>
</dbReference>
<sequence>MQRRQLSDEVAAHLRQSIMAGELAPGTSVRAEAVGEALDVSATPVREALHALRAEGFLDLVPRKGFTVRALTATDIRDIFEAHALVAGELTARAARAITDEAAAELSATHEALMAAAAAGDTAELDRLNDEFHRRVYAAAGSERLRWALGNFVKYVPSAFYAQIDGWPEATAADHAAVHDAVIAHDAAAARQAMSAHIRNAGEKLAGYFEGRTHS</sequence>
<evidence type="ECO:0000256" key="2">
    <source>
        <dbReference type="ARBA" id="ARBA00023125"/>
    </source>
</evidence>
<dbReference type="SMART" id="SM00895">
    <property type="entry name" value="FCD"/>
    <property type="match status" value="1"/>
</dbReference>
<dbReference type="SUPFAM" id="SSF48008">
    <property type="entry name" value="GntR ligand-binding domain-like"/>
    <property type="match status" value="1"/>
</dbReference>
<dbReference type="Gene3D" id="1.10.10.10">
    <property type="entry name" value="Winged helix-like DNA-binding domain superfamily/Winged helix DNA-binding domain"/>
    <property type="match status" value="1"/>
</dbReference>
<dbReference type="EMBL" id="JBHTLY010000002">
    <property type="protein sequence ID" value="MFD1201650.1"/>
    <property type="molecule type" value="Genomic_DNA"/>
</dbReference>
<evidence type="ECO:0000313" key="6">
    <source>
        <dbReference type="Proteomes" id="UP001597181"/>
    </source>
</evidence>
<dbReference type="InterPro" id="IPR000524">
    <property type="entry name" value="Tscrpt_reg_HTH_GntR"/>
</dbReference>
<reference evidence="6" key="1">
    <citation type="journal article" date="2019" name="Int. J. Syst. Evol. Microbiol.">
        <title>The Global Catalogue of Microorganisms (GCM) 10K type strain sequencing project: providing services to taxonomists for standard genome sequencing and annotation.</title>
        <authorList>
            <consortium name="The Broad Institute Genomics Platform"/>
            <consortium name="The Broad Institute Genome Sequencing Center for Infectious Disease"/>
            <person name="Wu L."/>
            <person name="Ma J."/>
        </authorList>
    </citation>
    <scope>NUCLEOTIDE SEQUENCE [LARGE SCALE GENOMIC DNA]</scope>
    <source>
        <strain evidence="6">CCUG 50213</strain>
    </source>
</reference>
<dbReference type="InterPro" id="IPR036388">
    <property type="entry name" value="WH-like_DNA-bd_sf"/>
</dbReference>
<accession>A0ABW3TM14</accession>
<dbReference type="PROSITE" id="PS50949">
    <property type="entry name" value="HTH_GNTR"/>
    <property type="match status" value="1"/>
</dbReference>
<evidence type="ECO:0000313" key="5">
    <source>
        <dbReference type="EMBL" id="MFD1201650.1"/>
    </source>
</evidence>
<dbReference type="RefSeq" id="WP_343957821.1">
    <property type="nucleotide sequence ID" value="NZ_BAAAKZ010000002.1"/>
</dbReference>
<dbReference type="Pfam" id="PF07729">
    <property type="entry name" value="FCD"/>
    <property type="match status" value="1"/>
</dbReference>
<name>A0ABW3TM14_9MICO</name>
<evidence type="ECO:0000256" key="3">
    <source>
        <dbReference type="ARBA" id="ARBA00023163"/>
    </source>
</evidence>
<evidence type="ECO:0000259" key="4">
    <source>
        <dbReference type="PROSITE" id="PS50949"/>
    </source>
</evidence>
<dbReference type="CDD" id="cd07377">
    <property type="entry name" value="WHTH_GntR"/>
    <property type="match status" value="1"/>
</dbReference>
<keyword evidence="6" id="KW-1185">Reference proteome</keyword>